<sequence length="291" mass="33634">MAQILYHSEFQYLIGLPRSKWAWRVTWGPVEWHAWTHCHGLAGLPLPRVWNCVGYYLSLALRQFGGLHHLPRIDDLSPMTFEYLGGTPMWEGIERVTYYWSCRVSKVDFMDLGSPSEEIVTPEFIRWREKLGSSFLSMPHSRPAVMTPSARTSLRDSATSDYLSCILDLDQEFRPHDIVRLRRAMEARDDALTKTRVVMETLLLWISILQADCEVMQTEMDYVQQVYESGFDMPSAECLQLHRSLHRVPRVAQSVGVEATVVLEGYDERDLICSTVLDRFCNRASIRLSQI</sequence>
<name>A0A2N9E7P3_FAGSY</name>
<evidence type="ECO:0000313" key="1">
    <source>
        <dbReference type="EMBL" id="SPC74987.1"/>
    </source>
</evidence>
<gene>
    <name evidence="1" type="ORF">FSB_LOCUS2869</name>
</gene>
<dbReference type="EMBL" id="OIVN01000137">
    <property type="protein sequence ID" value="SPC74987.1"/>
    <property type="molecule type" value="Genomic_DNA"/>
</dbReference>
<reference evidence="1" key="1">
    <citation type="submission" date="2018-02" db="EMBL/GenBank/DDBJ databases">
        <authorList>
            <person name="Cohen D.B."/>
            <person name="Kent A.D."/>
        </authorList>
    </citation>
    <scope>NUCLEOTIDE SEQUENCE</scope>
</reference>
<organism evidence="1">
    <name type="scientific">Fagus sylvatica</name>
    <name type="common">Beechnut</name>
    <dbReference type="NCBI Taxonomy" id="28930"/>
    <lineage>
        <taxon>Eukaryota</taxon>
        <taxon>Viridiplantae</taxon>
        <taxon>Streptophyta</taxon>
        <taxon>Embryophyta</taxon>
        <taxon>Tracheophyta</taxon>
        <taxon>Spermatophyta</taxon>
        <taxon>Magnoliopsida</taxon>
        <taxon>eudicotyledons</taxon>
        <taxon>Gunneridae</taxon>
        <taxon>Pentapetalae</taxon>
        <taxon>rosids</taxon>
        <taxon>fabids</taxon>
        <taxon>Fagales</taxon>
        <taxon>Fagaceae</taxon>
        <taxon>Fagus</taxon>
    </lineage>
</organism>
<protein>
    <submittedName>
        <fullName evidence="1">Uncharacterized protein</fullName>
    </submittedName>
</protein>
<dbReference type="AlphaFoldDB" id="A0A2N9E7P3"/>
<proteinExistence type="predicted"/>
<accession>A0A2N9E7P3</accession>